<dbReference type="Gene3D" id="1.25.10.10">
    <property type="entry name" value="Leucine-rich Repeat Variant"/>
    <property type="match status" value="2"/>
</dbReference>
<accession>A0A8T0QUR0</accession>
<evidence type="ECO:0000256" key="2">
    <source>
        <dbReference type="SAM" id="SignalP"/>
    </source>
</evidence>
<dbReference type="SUPFAM" id="SSF48371">
    <property type="entry name" value="ARM repeat"/>
    <property type="match status" value="1"/>
</dbReference>
<name>A0A8T0QUR0_PANVG</name>
<sequence length="1082" mass="119613">MSWRCFALHLYLFELLGTHFLWGKRTMARATPAGATGGEVAVQICAEAAAADAAAGGGGESQRRERRLNRFVWVVALGEWAGNAFGALAFVWATAVLLGGFCSDLKPQDFRFATVIIFIEAFRIFSRNYKLDNQSLFGTTRALRWINVSFAHMLGRPQEGTEVVLTMGLWIDLINWLPVDESIFLVILQAVLLIVMSKMEIHGYPQLTNRSRRRRRLLLGAVLVAFLIIYGLDSSSKYREFLESPSEDDDDHHFYSMPAQFSSASTEILTQVVAALLLIFRPQVVANLTNTTYGRPLLSLAKVISVVSLGFGSVVTTVFVWQPALVINFVGSIITAFTVAVLSLGSLTPAANNTLLGARWIDVMMHILYLWYLLLPIPAWIFHDFFGGSRRIAIIATGLSFVLWVAVLLMENLQIPAAALQVLLSSSRFHGLQTDYGQPPQDSSTSPNLVPAIRVFYVLALCEGSLYITASILGLFSFFPRRSLVRHLKLSGQQGAKAIDLYYECAYSTCMDTGLFAAKKTLSLAGFATESLSSDSSEVRLAGALVLSNLLNERETDYSSQELRSRIISSNKTVSMLVRMLGWADGRNRDIRLVATRIITNLADSLTISEVPGMLKLVSSLLDADYQPANNEPEGRQDSLLESATSVVNGQRDQGSSVQAVPGNNGGCYWLRRCWLRTKEKWSVVLEEQPLTHQDSLNIPGMVILERLAHDPDNCAEIAKATYLISKIIRLIRYPTDRESSNDHVQQHQHAVIFSSLNFVRRLAITGETTGEAIRQELCRNSFLLNNLECVLELEDRRMSTELMKLVFEILTKLAFDEDAREEIGSSKVTISKLMHAFIGKDGPTDAYYDQSLRMPAGEALANLTIESPANCLAILEEPGYKLIKDLKDMLCKDEYRYVAASLLQNVCAHSRDKLGHHQGAGDHLSSSLPMLMENIMSSAGGKQLEPLIGLVSQIGDVIPEPFARELQHQLQSNGSSGLVQKLVGTLNSNRKPNPEYPRMRRVIVEMVISIVKSCPRYATIFRDKGMMEALSKVERTPSKVEKYRVFYGNVGVVPESGSPLAALVATAKGLLVHPAAPAFGA</sequence>
<feature type="transmembrane region" description="Helical" evidence="1">
    <location>
        <begin position="175"/>
        <end position="195"/>
    </location>
</feature>
<evidence type="ECO:0008006" key="5">
    <source>
        <dbReference type="Google" id="ProtNLM"/>
    </source>
</evidence>
<keyword evidence="2" id="KW-0732">Signal</keyword>
<feature type="chain" id="PRO_5035796031" description="BLE2 protein" evidence="2">
    <location>
        <begin position="24"/>
        <end position="1082"/>
    </location>
</feature>
<feature type="transmembrane region" description="Helical" evidence="1">
    <location>
        <begin position="261"/>
        <end position="280"/>
    </location>
</feature>
<feature type="transmembrane region" description="Helical" evidence="1">
    <location>
        <begin position="327"/>
        <end position="347"/>
    </location>
</feature>
<evidence type="ECO:0000313" key="4">
    <source>
        <dbReference type="Proteomes" id="UP000823388"/>
    </source>
</evidence>
<feature type="transmembrane region" description="Helical" evidence="1">
    <location>
        <begin position="455"/>
        <end position="479"/>
    </location>
</feature>
<gene>
    <name evidence="3" type="ORF">PVAP13_6NG062630</name>
</gene>
<feature type="transmembrane region" description="Helical" evidence="1">
    <location>
        <begin position="392"/>
        <end position="410"/>
    </location>
</feature>
<feature type="transmembrane region" description="Helical" evidence="1">
    <location>
        <begin position="300"/>
        <end position="321"/>
    </location>
</feature>
<reference evidence="3" key="1">
    <citation type="submission" date="2020-05" db="EMBL/GenBank/DDBJ databases">
        <title>WGS assembly of Panicum virgatum.</title>
        <authorList>
            <person name="Lovell J.T."/>
            <person name="Jenkins J."/>
            <person name="Shu S."/>
            <person name="Juenger T.E."/>
            <person name="Schmutz J."/>
        </authorList>
    </citation>
    <scope>NUCLEOTIDE SEQUENCE</scope>
    <source>
        <strain evidence="3">AP13</strain>
    </source>
</reference>
<protein>
    <recommendedName>
        <fullName evidence="5">BLE2 protein</fullName>
    </recommendedName>
</protein>
<dbReference type="AlphaFoldDB" id="A0A8T0QUR0"/>
<evidence type="ECO:0000313" key="3">
    <source>
        <dbReference type="EMBL" id="KAG2576655.1"/>
    </source>
</evidence>
<feature type="transmembrane region" description="Helical" evidence="1">
    <location>
        <begin position="368"/>
        <end position="386"/>
    </location>
</feature>
<evidence type="ECO:0000256" key="1">
    <source>
        <dbReference type="SAM" id="Phobius"/>
    </source>
</evidence>
<organism evidence="3 4">
    <name type="scientific">Panicum virgatum</name>
    <name type="common">Blackwell switchgrass</name>
    <dbReference type="NCBI Taxonomy" id="38727"/>
    <lineage>
        <taxon>Eukaryota</taxon>
        <taxon>Viridiplantae</taxon>
        <taxon>Streptophyta</taxon>
        <taxon>Embryophyta</taxon>
        <taxon>Tracheophyta</taxon>
        <taxon>Spermatophyta</taxon>
        <taxon>Magnoliopsida</taxon>
        <taxon>Liliopsida</taxon>
        <taxon>Poales</taxon>
        <taxon>Poaceae</taxon>
        <taxon>PACMAD clade</taxon>
        <taxon>Panicoideae</taxon>
        <taxon>Panicodae</taxon>
        <taxon>Paniceae</taxon>
        <taxon>Panicinae</taxon>
        <taxon>Panicum</taxon>
        <taxon>Panicum sect. Hiantes</taxon>
    </lineage>
</organism>
<proteinExistence type="predicted"/>
<keyword evidence="1" id="KW-0472">Membrane</keyword>
<keyword evidence="1" id="KW-1133">Transmembrane helix</keyword>
<keyword evidence="1" id="KW-0812">Transmembrane</keyword>
<feature type="transmembrane region" description="Helical" evidence="1">
    <location>
        <begin position="216"/>
        <end position="232"/>
    </location>
</feature>
<dbReference type="InterPro" id="IPR011989">
    <property type="entry name" value="ARM-like"/>
</dbReference>
<dbReference type="PANTHER" id="PTHR33115">
    <property type="entry name" value="ARM REPEAT SUPERFAMILY PROTEIN"/>
    <property type="match status" value="1"/>
</dbReference>
<feature type="transmembrane region" description="Helical" evidence="1">
    <location>
        <begin position="71"/>
        <end position="98"/>
    </location>
</feature>
<feature type="signal peptide" evidence="2">
    <location>
        <begin position="1"/>
        <end position="23"/>
    </location>
</feature>
<dbReference type="Proteomes" id="UP000823388">
    <property type="component" value="Chromosome 6N"/>
</dbReference>
<dbReference type="InterPro" id="IPR016024">
    <property type="entry name" value="ARM-type_fold"/>
</dbReference>
<dbReference type="PANTHER" id="PTHR33115:SF43">
    <property type="entry name" value="BLE2 PROTEIN"/>
    <property type="match status" value="1"/>
</dbReference>
<keyword evidence="4" id="KW-1185">Reference proteome</keyword>
<comment type="caution">
    <text evidence="3">The sequence shown here is derived from an EMBL/GenBank/DDBJ whole genome shotgun (WGS) entry which is preliminary data.</text>
</comment>
<dbReference type="EMBL" id="CM029048">
    <property type="protein sequence ID" value="KAG2576655.1"/>
    <property type="molecule type" value="Genomic_DNA"/>
</dbReference>